<dbReference type="EMBL" id="LAZR01055277">
    <property type="protein sequence ID" value="KKK76730.1"/>
    <property type="molecule type" value="Genomic_DNA"/>
</dbReference>
<accession>A0A0F8YSF1</accession>
<name>A0A0F8YSF1_9ZZZZ</name>
<organism evidence="1">
    <name type="scientific">marine sediment metagenome</name>
    <dbReference type="NCBI Taxonomy" id="412755"/>
    <lineage>
        <taxon>unclassified sequences</taxon>
        <taxon>metagenomes</taxon>
        <taxon>ecological metagenomes</taxon>
    </lineage>
</organism>
<dbReference type="AlphaFoldDB" id="A0A0F8YSF1"/>
<sequence>KRVKTGFVEAEIWTFAQDPEDEIDECEKCGEEVGRRLIGDEWYRNCPDCGMAIEQ</sequence>
<evidence type="ECO:0000313" key="1">
    <source>
        <dbReference type="EMBL" id="KKK76730.1"/>
    </source>
</evidence>
<gene>
    <name evidence="1" type="ORF">LCGC14_2860670</name>
</gene>
<protein>
    <submittedName>
        <fullName evidence="1">Uncharacterized protein</fullName>
    </submittedName>
</protein>
<comment type="caution">
    <text evidence="1">The sequence shown here is derived from an EMBL/GenBank/DDBJ whole genome shotgun (WGS) entry which is preliminary data.</text>
</comment>
<feature type="non-terminal residue" evidence="1">
    <location>
        <position position="1"/>
    </location>
</feature>
<reference evidence="1" key="1">
    <citation type="journal article" date="2015" name="Nature">
        <title>Complex archaea that bridge the gap between prokaryotes and eukaryotes.</title>
        <authorList>
            <person name="Spang A."/>
            <person name="Saw J.H."/>
            <person name="Jorgensen S.L."/>
            <person name="Zaremba-Niedzwiedzka K."/>
            <person name="Martijn J."/>
            <person name="Lind A.E."/>
            <person name="van Eijk R."/>
            <person name="Schleper C."/>
            <person name="Guy L."/>
            <person name="Ettema T.J."/>
        </authorList>
    </citation>
    <scope>NUCLEOTIDE SEQUENCE</scope>
</reference>
<proteinExistence type="predicted"/>